<accession>A0A3G9K5Z5</accession>
<evidence type="ECO:0000313" key="1">
    <source>
        <dbReference type="EMBL" id="BBH41305.1"/>
    </source>
</evidence>
<organism evidence="1 2">
    <name type="scientific">Microcystis viridis NIES-102</name>
    <dbReference type="NCBI Taxonomy" id="213615"/>
    <lineage>
        <taxon>Bacteria</taxon>
        <taxon>Bacillati</taxon>
        <taxon>Cyanobacteriota</taxon>
        <taxon>Cyanophyceae</taxon>
        <taxon>Oscillatoriophycideae</taxon>
        <taxon>Chroococcales</taxon>
        <taxon>Microcystaceae</taxon>
        <taxon>Microcystis</taxon>
    </lineage>
</organism>
<dbReference type="InterPro" id="IPR009057">
    <property type="entry name" value="Homeodomain-like_sf"/>
</dbReference>
<evidence type="ECO:0000313" key="2">
    <source>
        <dbReference type="Proteomes" id="UP000278152"/>
    </source>
</evidence>
<reference evidence="1 2" key="1">
    <citation type="submission" date="2018-11" db="EMBL/GenBank/DDBJ databases">
        <title>Complete genome sequence of Microcystis aeruginosa NIES-102.</title>
        <authorList>
            <person name="Yamaguchi H."/>
            <person name="Suzuki S."/>
            <person name="Kawachi M."/>
        </authorList>
    </citation>
    <scope>NUCLEOTIDE SEQUENCE [LARGE SCALE GENOMIC DNA]</scope>
    <source>
        <strain evidence="1 2">NIES-102</strain>
    </source>
</reference>
<dbReference type="Proteomes" id="UP000278152">
    <property type="component" value="Chromosome"/>
</dbReference>
<dbReference type="AlphaFoldDB" id="A0A3G9K5Z5"/>
<dbReference type="EMBL" id="AP019314">
    <property type="protein sequence ID" value="BBH41305.1"/>
    <property type="molecule type" value="Genomic_DNA"/>
</dbReference>
<dbReference type="SUPFAM" id="SSF46689">
    <property type="entry name" value="Homeodomain-like"/>
    <property type="match status" value="1"/>
</dbReference>
<dbReference type="Pfam" id="PF13565">
    <property type="entry name" value="HTH_32"/>
    <property type="match status" value="1"/>
</dbReference>
<sequence>MPAKKYIVSLTEKERQELEELTQKGKSAARKINHARILLKADINQINGGWNDQMISQTLDISTRTIERVRQRFVEEGLEQSLNPRPKNLSKLRKIDGEAEAHLIALACSEAPTGYSRWTLRLLAEQMVVLEYVETISHESVRQVLKKTKLNLGYKNVG</sequence>
<gene>
    <name evidence="1" type="ORF">myaer102_39100</name>
</gene>
<dbReference type="KEGG" id="mvz:myaer102_39100"/>
<protein>
    <submittedName>
        <fullName evidence="1">Transposase</fullName>
    </submittedName>
</protein>
<name>A0A3G9K5Z5_MICVR</name>
<proteinExistence type="predicted"/>